<sequence>MLKELQDLGLSEKEARVYLAALELGATTADKLAKQAKIKRPTAYVQLESLMKMGLMSTYEEGKKTMFAPESPELLKRLLANQQENLRTKESELSNMLPALMQQFASAGERPVVRFFPGKEGVAVAREEVLATKDKNIYIIFSPEKLSQVFSQKYLDEYSDRRRSLGIHSKGIFTYKEYFAHAGVDELTERRYLPPSELPLTVDIFIFDDKVAVHSLEGSMFGLIIQSSQIVRSLKLIFDFLWIHAKESVEIAKK</sequence>
<dbReference type="EMBL" id="LCRA01000027">
    <property type="protein sequence ID" value="KKW26355.1"/>
    <property type="molecule type" value="Genomic_DNA"/>
</dbReference>
<comment type="caution">
    <text evidence="2">The sequence shown here is derived from an EMBL/GenBank/DDBJ whole genome shotgun (WGS) entry which is preliminary data.</text>
</comment>
<dbReference type="Pfam" id="PF01978">
    <property type="entry name" value="TrmB"/>
    <property type="match status" value="1"/>
</dbReference>
<dbReference type="InterPro" id="IPR036390">
    <property type="entry name" value="WH_DNA-bd_sf"/>
</dbReference>
<accession>A0A0G1X696</accession>
<dbReference type="InterPro" id="IPR002831">
    <property type="entry name" value="Tscrpt_reg_TrmB_N"/>
</dbReference>
<proteinExistence type="predicted"/>
<dbReference type="InterPro" id="IPR051797">
    <property type="entry name" value="TrmB-like"/>
</dbReference>
<dbReference type="AlphaFoldDB" id="A0A0G1X696"/>
<evidence type="ECO:0000313" key="3">
    <source>
        <dbReference type="Proteomes" id="UP000034185"/>
    </source>
</evidence>
<organism evidence="2 3">
    <name type="scientific">Candidatus Kaiserbacteria bacterium GW2011_GWB1_52_6</name>
    <dbReference type="NCBI Taxonomy" id="1618674"/>
    <lineage>
        <taxon>Bacteria</taxon>
        <taxon>Candidatus Kaiseribacteriota</taxon>
    </lineage>
</organism>
<dbReference type="Gene3D" id="1.10.10.10">
    <property type="entry name" value="Winged helix-like DNA-binding domain superfamily/Winged helix DNA-binding domain"/>
    <property type="match status" value="1"/>
</dbReference>
<evidence type="ECO:0000259" key="1">
    <source>
        <dbReference type="Pfam" id="PF01978"/>
    </source>
</evidence>
<protein>
    <submittedName>
        <fullName evidence="2">Transcriptional regulator, TrmB</fullName>
    </submittedName>
</protein>
<gene>
    <name evidence="2" type="ORF">UY70_C0027G0011</name>
</gene>
<dbReference type="PANTHER" id="PTHR34293">
    <property type="entry name" value="HTH-TYPE TRANSCRIPTIONAL REGULATOR TRMBL2"/>
    <property type="match status" value="1"/>
</dbReference>
<reference evidence="2 3" key="1">
    <citation type="journal article" date="2015" name="Nature">
        <title>rRNA introns, odd ribosomes, and small enigmatic genomes across a large radiation of phyla.</title>
        <authorList>
            <person name="Brown C.T."/>
            <person name="Hug L.A."/>
            <person name="Thomas B.C."/>
            <person name="Sharon I."/>
            <person name="Castelle C.J."/>
            <person name="Singh A."/>
            <person name="Wilkins M.J."/>
            <person name="Williams K.H."/>
            <person name="Banfield J.F."/>
        </authorList>
    </citation>
    <scope>NUCLEOTIDE SEQUENCE [LARGE SCALE GENOMIC DNA]</scope>
</reference>
<evidence type="ECO:0000313" key="2">
    <source>
        <dbReference type="EMBL" id="KKW26355.1"/>
    </source>
</evidence>
<dbReference type="InterPro" id="IPR036388">
    <property type="entry name" value="WH-like_DNA-bd_sf"/>
</dbReference>
<dbReference type="Proteomes" id="UP000034185">
    <property type="component" value="Unassembled WGS sequence"/>
</dbReference>
<name>A0A0G1X696_9BACT</name>
<dbReference type="SUPFAM" id="SSF46785">
    <property type="entry name" value="Winged helix' DNA-binding domain"/>
    <property type="match status" value="1"/>
</dbReference>
<feature type="domain" description="Transcription regulator TrmB N-terminal" evidence="1">
    <location>
        <begin position="5"/>
        <end position="73"/>
    </location>
</feature>
<dbReference type="PANTHER" id="PTHR34293:SF1">
    <property type="entry name" value="HTH-TYPE TRANSCRIPTIONAL REGULATOR TRMBL2"/>
    <property type="match status" value="1"/>
</dbReference>